<dbReference type="Gene3D" id="3.40.50.720">
    <property type="entry name" value="NAD(P)-binding Rossmann-like Domain"/>
    <property type="match status" value="1"/>
</dbReference>
<dbReference type="PANTHER" id="PTHR43157">
    <property type="entry name" value="PHOSPHATIDYLINOSITOL-GLYCAN BIOSYNTHESIS CLASS F PROTEIN-RELATED"/>
    <property type="match status" value="1"/>
</dbReference>
<dbReference type="STRING" id="314283.MED297_21252"/>
<dbReference type="Pfam" id="PF00106">
    <property type="entry name" value="adh_short"/>
    <property type="match status" value="1"/>
</dbReference>
<comment type="caution">
    <text evidence="3">The sequence shown here is derived from an EMBL/GenBank/DDBJ whole genome shotgun (WGS) entry which is preliminary data.</text>
</comment>
<dbReference type="InterPro" id="IPR002347">
    <property type="entry name" value="SDR_fam"/>
</dbReference>
<evidence type="ECO:0000256" key="1">
    <source>
        <dbReference type="ARBA" id="ARBA00023002"/>
    </source>
</evidence>
<dbReference type="HOGENOM" id="CLU_010194_44_5_6"/>
<keyword evidence="1 3" id="KW-0560">Oxidoreductase</keyword>
<protein>
    <submittedName>
        <fullName evidence="3">Short chain dehydrogenase</fullName>
        <ecNumber evidence="3">1.1.1.-</ecNumber>
    </submittedName>
</protein>
<dbReference type="PANTHER" id="PTHR43157:SF31">
    <property type="entry name" value="PHOSPHATIDYLINOSITOL-GLYCAN BIOSYNTHESIS CLASS F PROTEIN"/>
    <property type="match status" value="1"/>
</dbReference>
<dbReference type="EMBL" id="AAOE01000001">
    <property type="protein sequence ID" value="EAR11456.1"/>
    <property type="molecule type" value="Genomic_DNA"/>
</dbReference>
<sequence>MFDINAITSQEGRVAIVTGANVGLGFSTTHTLAKNGATVVMACRNADKANSAIAELKKNLPDADLVFMPLDLSDLKSVKRFAEQFLEQFDRLDLLINNAGVMVPPYQKTVDGFELQMGANYFGHFLLTSLLLPLLEKTGNARIVNLSSIAHRNGKIHFDDMHFEKRYSKMEAYGQSKLAMLMFSYELSRRLKEQGYSTIAVAAHPGVANTALSRYLPKPMIALLTPVAGLLLSSPEEGALPQIYAAVGEDIESGDYLGPNGFNEMRGKQPVKVKPRPHALDTEVSGRLWEVSLELTGAHYFD</sequence>
<dbReference type="OrthoDB" id="109589at2"/>
<dbReference type="EC" id="1.1.1.-" evidence="3"/>
<dbReference type="InterPro" id="IPR020904">
    <property type="entry name" value="Sc_DH/Rdtase_CS"/>
</dbReference>
<dbReference type="CDD" id="cd05327">
    <property type="entry name" value="retinol-DH_like_SDR_c_like"/>
    <property type="match status" value="1"/>
</dbReference>
<proteinExistence type="inferred from homology"/>
<dbReference type="NCBIfam" id="NF004513">
    <property type="entry name" value="PRK05854.1"/>
    <property type="match status" value="1"/>
</dbReference>
<comment type="similarity">
    <text evidence="2">Belongs to the short-chain dehydrogenases/reductases (SDR) family.</text>
</comment>
<accession>A4BA05</accession>
<dbReference type="RefSeq" id="WP_008045124.1">
    <property type="nucleotide sequence ID" value="NZ_CH724151.1"/>
</dbReference>
<dbReference type="Proteomes" id="UP000005953">
    <property type="component" value="Unassembled WGS sequence"/>
</dbReference>
<name>A4BA05_9GAMM</name>
<dbReference type="GO" id="GO:0016491">
    <property type="term" value="F:oxidoreductase activity"/>
    <property type="evidence" value="ECO:0007669"/>
    <property type="project" value="UniProtKB-KW"/>
</dbReference>
<organism evidence="3 4">
    <name type="scientific">Reinekea blandensis MED297</name>
    <dbReference type="NCBI Taxonomy" id="314283"/>
    <lineage>
        <taxon>Bacteria</taxon>
        <taxon>Pseudomonadati</taxon>
        <taxon>Pseudomonadota</taxon>
        <taxon>Gammaproteobacteria</taxon>
        <taxon>Oceanospirillales</taxon>
        <taxon>Saccharospirillaceae</taxon>
        <taxon>Reinekea</taxon>
    </lineage>
</organism>
<dbReference type="PRINTS" id="PR00081">
    <property type="entry name" value="GDHRDH"/>
</dbReference>
<reference evidence="3 4" key="1">
    <citation type="submission" date="2006-02" db="EMBL/GenBank/DDBJ databases">
        <authorList>
            <person name="Pinhassi J."/>
            <person name="Pedros-Alio C."/>
            <person name="Ferriera S."/>
            <person name="Johnson J."/>
            <person name="Kravitz S."/>
            <person name="Halpern A."/>
            <person name="Remington K."/>
            <person name="Beeson K."/>
            <person name="Tran B."/>
            <person name="Rogers Y.-H."/>
            <person name="Friedman R."/>
            <person name="Venter J.C."/>
        </authorList>
    </citation>
    <scope>NUCLEOTIDE SEQUENCE [LARGE SCALE GENOMIC DNA]</scope>
    <source>
        <strain evidence="3 4">MED297</strain>
    </source>
</reference>
<evidence type="ECO:0000256" key="2">
    <source>
        <dbReference type="RuleBase" id="RU000363"/>
    </source>
</evidence>
<keyword evidence="4" id="KW-1185">Reference proteome</keyword>
<dbReference type="NCBIfam" id="NF004846">
    <property type="entry name" value="PRK06197.1"/>
    <property type="match status" value="1"/>
</dbReference>
<dbReference type="PRINTS" id="PR00080">
    <property type="entry name" value="SDRFAMILY"/>
</dbReference>
<dbReference type="SUPFAM" id="SSF51735">
    <property type="entry name" value="NAD(P)-binding Rossmann-fold domains"/>
    <property type="match status" value="1"/>
</dbReference>
<gene>
    <name evidence="3" type="ORF">MED297_21252</name>
</gene>
<dbReference type="InterPro" id="IPR036291">
    <property type="entry name" value="NAD(P)-bd_dom_sf"/>
</dbReference>
<evidence type="ECO:0000313" key="3">
    <source>
        <dbReference type="EMBL" id="EAR11456.1"/>
    </source>
</evidence>
<dbReference type="PROSITE" id="PS00061">
    <property type="entry name" value="ADH_SHORT"/>
    <property type="match status" value="1"/>
</dbReference>
<dbReference type="AlphaFoldDB" id="A4BA05"/>
<evidence type="ECO:0000313" key="4">
    <source>
        <dbReference type="Proteomes" id="UP000005953"/>
    </source>
</evidence>